<reference evidence="1 2" key="1">
    <citation type="submission" date="2023-02" db="EMBL/GenBank/DDBJ databases">
        <title>Microbacterium betulae sp. nov., isolated from birch wood.</title>
        <authorList>
            <person name="Pasciak M."/>
            <person name="Pawlik K.J."/>
            <person name="Martynowski D."/>
            <person name="Laczmanski L."/>
            <person name="Ciekot J."/>
            <person name="Szponar B."/>
            <person name="Wojcik-Fatla A."/>
            <person name="Mackiewicz B."/>
            <person name="Farian E."/>
            <person name="Cholewa G."/>
            <person name="Cholewa A."/>
            <person name="Dutkiewicz J."/>
        </authorList>
    </citation>
    <scope>NUCLEOTIDE SEQUENCE [LARGE SCALE GENOMIC DNA]</scope>
    <source>
        <strain evidence="1 2">AB</strain>
    </source>
</reference>
<dbReference type="EMBL" id="CP118157">
    <property type="protein sequence ID" value="WOF23519.1"/>
    <property type="molecule type" value="Genomic_DNA"/>
</dbReference>
<protein>
    <submittedName>
        <fullName evidence="1">Uncharacterized protein</fullName>
    </submittedName>
</protein>
<organism evidence="1 2">
    <name type="scientific">Microbacterium betulae</name>
    <dbReference type="NCBI Taxonomy" id="2981139"/>
    <lineage>
        <taxon>Bacteria</taxon>
        <taxon>Bacillati</taxon>
        <taxon>Actinomycetota</taxon>
        <taxon>Actinomycetes</taxon>
        <taxon>Micrococcales</taxon>
        <taxon>Microbacteriaceae</taxon>
        <taxon>Microbacterium</taxon>
    </lineage>
</organism>
<sequence length="56" mass="6292">MIAVVMTSFTHSLKTSLASIEKQIESLRGELTTQIVPPERDVVHRYRRELGDPPAS</sequence>
<evidence type="ECO:0000313" key="2">
    <source>
        <dbReference type="Proteomes" id="UP001305498"/>
    </source>
</evidence>
<dbReference type="AlphaFoldDB" id="A0AA97I670"/>
<keyword evidence="2" id="KW-1185">Reference proteome</keyword>
<evidence type="ECO:0000313" key="1">
    <source>
        <dbReference type="EMBL" id="WOF23519.1"/>
    </source>
</evidence>
<dbReference type="RefSeq" id="WP_317139991.1">
    <property type="nucleotide sequence ID" value="NZ_CP118157.1"/>
</dbReference>
<proteinExistence type="predicted"/>
<accession>A0AA97I670</accession>
<dbReference type="Proteomes" id="UP001305498">
    <property type="component" value="Chromosome"/>
</dbReference>
<dbReference type="KEGG" id="mbet:N8K70_02225"/>
<name>A0AA97I670_9MICO</name>
<gene>
    <name evidence="1" type="ORF">N8K70_02225</name>
</gene>